<reference evidence="2" key="1">
    <citation type="submission" date="2016-10" db="EMBL/GenBank/DDBJ databases">
        <authorList>
            <person name="Varghese N."/>
            <person name="Submissions S."/>
        </authorList>
    </citation>
    <scope>NUCLEOTIDE SEQUENCE [LARGE SCALE GENOMIC DNA]</scope>
    <source>
        <strain evidence="2">CGMCC 1.10658</strain>
    </source>
</reference>
<dbReference type="RefSeq" id="WP_091515360.1">
    <property type="nucleotide sequence ID" value="NZ_FNFH01000006.1"/>
</dbReference>
<dbReference type="OrthoDB" id="5740731at2"/>
<dbReference type="EMBL" id="FNFH01000006">
    <property type="protein sequence ID" value="SDK61876.1"/>
    <property type="molecule type" value="Genomic_DNA"/>
</dbReference>
<organism evidence="1 2">
    <name type="scientific">Microbulbifer yueqingensis</name>
    <dbReference type="NCBI Taxonomy" id="658219"/>
    <lineage>
        <taxon>Bacteria</taxon>
        <taxon>Pseudomonadati</taxon>
        <taxon>Pseudomonadota</taxon>
        <taxon>Gammaproteobacteria</taxon>
        <taxon>Cellvibrionales</taxon>
        <taxon>Microbulbiferaceae</taxon>
        <taxon>Microbulbifer</taxon>
    </lineage>
</organism>
<dbReference type="STRING" id="658219.SAMN05216212_2744"/>
<dbReference type="AlphaFoldDB" id="A0A1G9DDC0"/>
<protein>
    <submittedName>
        <fullName evidence="1">Uncharacterized protein</fullName>
    </submittedName>
</protein>
<gene>
    <name evidence="1" type="ORF">SAMN05216212_2744</name>
</gene>
<name>A0A1G9DDC0_9GAMM</name>
<evidence type="ECO:0000313" key="2">
    <source>
        <dbReference type="Proteomes" id="UP000199305"/>
    </source>
</evidence>
<sequence length="68" mass="7847">MPSYSSPYAALSEVEIRRLRQQLEEEIAWLNCQLEAGHEEDGAPDLALAQTYREMIFSRRALLGRLPR</sequence>
<keyword evidence="2" id="KW-1185">Reference proteome</keyword>
<proteinExistence type="predicted"/>
<accession>A0A1G9DDC0</accession>
<evidence type="ECO:0000313" key="1">
    <source>
        <dbReference type="EMBL" id="SDK61876.1"/>
    </source>
</evidence>
<dbReference type="Proteomes" id="UP000199305">
    <property type="component" value="Unassembled WGS sequence"/>
</dbReference>